<dbReference type="OrthoDB" id="5166556at2"/>
<keyword evidence="2" id="KW-1185">Reference proteome</keyword>
<comment type="caution">
    <text evidence="1">The sequence shown here is derived from an EMBL/GenBank/DDBJ whole genome shotgun (WGS) entry which is preliminary data.</text>
</comment>
<evidence type="ECO:0000313" key="1">
    <source>
        <dbReference type="EMBL" id="MTG97547.1"/>
    </source>
</evidence>
<organism evidence="1 2">
    <name type="scientific">Myroides albus</name>
    <dbReference type="NCBI Taxonomy" id="2562892"/>
    <lineage>
        <taxon>Bacteria</taxon>
        <taxon>Pseudomonadati</taxon>
        <taxon>Bacteroidota</taxon>
        <taxon>Flavobacteriia</taxon>
        <taxon>Flavobacteriales</taxon>
        <taxon>Flavobacteriaceae</taxon>
        <taxon>Myroides</taxon>
    </lineage>
</organism>
<proteinExistence type="predicted"/>
<dbReference type="RefSeq" id="WP_155091590.1">
    <property type="nucleotide sequence ID" value="NZ_CP102754.1"/>
</dbReference>
<protein>
    <submittedName>
        <fullName evidence="1">Uncharacterized protein</fullName>
    </submittedName>
</protein>
<dbReference type="Proteomes" id="UP000438760">
    <property type="component" value="Unassembled WGS sequence"/>
</dbReference>
<sequence length="281" mass="31956">MRNHLALFYLLIVCTTLQAQVHIPFRLTSSNNIILKTLVNQRDSLDLMFQLAMDDGAISPIKTHVIESIAFDSNDFSPSNQVQIGNCSWFNIPFANNQYSGKESDGKIGMTLFKGKVLEIDYDNSTLIAHDHIPDTTGYSEIPVSYRNGALFIDITTEIDKHTYTHPFYLQSGYSGALLYDDNFSEQNTLHNKLTTINQKELKNSYGQSIITNTALIDKLEIANYEIKNAKVGYFTGELKNQPFSLFGADMLKRFNWIINADRTMAWIKPSKYYGDTFLEL</sequence>
<evidence type="ECO:0000313" key="2">
    <source>
        <dbReference type="Proteomes" id="UP000438760"/>
    </source>
</evidence>
<reference evidence="1 2" key="1">
    <citation type="submission" date="2019-11" db="EMBL/GenBank/DDBJ databases">
        <title>Genome of Strain BIT-d1.</title>
        <authorList>
            <person name="Yang Y."/>
        </authorList>
    </citation>
    <scope>NUCLEOTIDE SEQUENCE [LARGE SCALE GENOMIC DNA]</scope>
    <source>
        <strain evidence="1 2">BIT-d1</strain>
    </source>
</reference>
<dbReference type="EMBL" id="WMJX01000007">
    <property type="protein sequence ID" value="MTG97547.1"/>
    <property type="molecule type" value="Genomic_DNA"/>
</dbReference>
<gene>
    <name evidence="1" type="ORF">GJV76_05260</name>
</gene>
<name>A0A6I3LI80_9FLAO</name>
<dbReference type="AlphaFoldDB" id="A0A6I3LI80"/>
<accession>A0A6I3LI80</accession>